<name>A0A1Y1SHX6_9GAMM</name>
<feature type="transmembrane region" description="Helical" evidence="8">
    <location>
        <begin position="245"/>
        <end position="265"/>
    </location>
</feature>
<keyword evidence="4" id="KW-0808">Transferase</keyword>
<sequence>MEPDAVRAPGYPLFLSLLIDQITFSELAKVTSIQALASTTVVLITYFVCAQLVSWWLAIAVSFFVAISPHLINANVYILTESMATFVLMVFTVGVVCAAKRRSLFFWFLVGAFLGVCALVRPAFQYFPPLLACFLFFQFEKRAAWRYALSMVLGFLALMLPWVLRNIAVLGQMSDPHLMINFLHHGMYPSFVYGGDSTTFGFPYRYDPDSHVIAQSVSSVLKHIFSSVLSDPLLYLRWYFCEKPAFLWSWSIVQGAGDAFVYPVLKSPYVESVLFQITHAISAWTHLPSVILALIGSVVVWLPCSKACFREHSLLIVRVFSLLIVYYTALHMIGAPFPRYSVPFRPLMYIMSAVGLWATLSAVGVWRLNWVNRRNRGS</sequence>
<evidence type="ECO:0000256" key="8">
    <source>
        <dbReference type="SAM" id="Phobius"/>
    </source>
</evidence>
<keyword evidence="2" id="KW-1003">Cell membrane</keyword>
<dbReference type="STRING" id="1317117.ATO7_05225"/>
<dbReference type="GO" id="GO:0016763">
    <property type="term" value="F:pentosyltransferase activity"/>
    <property type="evidence" value="ECO:0007669"/>
    <property type="project" value="TreeGrafter"/>
</dbReference>
<feature type="transmembrane region" description="Helical" evidence="8">
    <location>
        <begin position="74"/>
        <end position="97"/>
    </location>
</feature>
<evidence type="ECO:0008006" key="11">
    <source>
        <dbReference type="Google" id="ProtNLM"/>
    </source>
</evidence>
<evidence type="ECO:0000256" key="3">
    <source>
        <dbReference type="ARBA" id="ARBA00022676"/>
    </source>
</evidence>
<evidence type="ECO:0000256" key="5">
    <source>
        <dbReference type="ARBA" id="ARBA00022692"/>
    </source>
</evidence>
<evidence type="ECO:0000256" key="4">
    <source>
        <dbReference type="ARBA" id="ARBA00022679"/>
    </source>
</evidence>
<dbReference type="InterPro" id="IPR050297">
    <property type="entry name" value="LipidA_mod_glycosyltrf_83"/>
</dbReference>
<evidence type="ECO:0000256" key="7">
    <source>
        <dbReference type="ARBA" id="ARBA00023136"/>
    </source>
</evidence>
<accession>A0A1Y1SHX6</accession>
<keyword evidence="7 8" id="KW-0472">Membrane</keyword>
<comment type="subcellular location">
    <subcellularLocation>
        <location evidence="1">Cell membrane</location>
        <topology evidence="1">Multi-pass membrane protein</topology>
    </subcellularLocation>
</comment>
<evidence type="ECO:0000256" key="6">
    <source>
        <dbReference type="ARBA" id="ARBA00022989"/>
    </source>
</evidence>
<keyword evidence="5 8" id="KW-0812">Transmembrane</keyword>
<dbReference type="AlphaFoldDB" id="A0A1Y1SHX6"/>
<evidence type="ECO:0000313" key="10">
    <source>
        <dbReference type="Proteomes" id="UP000192342"/>
    </source>
</evidence>
<proteinExistence type="predicted"/>
<dbReference type="GO" id="GO:0009103">
    <property type="term" value="P:lipopolysaccharide biosynthetic process"/>
    <property type="evidence" value="ECO:0007669"/>
    <property type="project" value="UniProtKB-ARBA"/>
</dbReference>
<dbReference type="Proteomes" id="UP000192342">
    <property type="component" value="Unassembled WGS sequence"/>
</dbReference>
<keyword evidence="3" id="KW-0328">Glycosyltransferase</keyword>
<evidence type="ECO:0000256" key="1">
    <source>
        <dbReference type="ARBA" id="ARBA00004651"/>
    </source>
</evidence>
<organism evidence="9 10">
    <name type="scientific">Oceanococcus atlanticus</name>
    <dbReference type="NCBI Taxonomy" id="1317117"/>
    <lineage>
        <taxon>Bacteria</taxon>
        <taxon>Pseudomonadati</taxon>
        <taxon>Pseudomonadota</taxon>
        <taxon>Gammaproteobacteria</taxon>
        <taxon>Chromatiales</taxon>
        <taxon>Oceanococcaceae</taxon>
        <taxon>Oceanococcus</taxon>
    </lineage>
</organism>
<evidence type="ECO:0000256" key="2">
    <source>
        <dbReference type="ARBA" id="ARBA00022475"/>
    </source>
</evidence>
<dbReference type="EMBL" id="AQQV01000001">
    <property type="protein sequence ID" value="ORE89254.1"/>
    <property type="molecule type" value="Genomic_DNA"/>
</dbReference>
<keyword evidence="6 8" id="KW-1133">Transmembrane helix</keyword>
<evidence type="ECO:0000313" key="9">
    <source>
        <dbReference type="EMBL" id="ORE89254.1"/>
    </source>
</evidence>
<dbReference type="PANTHER" id="PTHR33908:SF11">
    <property type="entry name" value="MEMBRANE PROTEIN"/>
    <property type="match status" value="1"/>
</dbReference>
<reference evidence="9 10" key="1">
    <citation type="submission" date="2013-04" db="EMBL/GenBank/DDBJ databases">
        <title>Oceanococcus atlanticus 22II-S10r2 Genome Sequencing.</title>
        <authorList>
            <person name="Lai Q."/>
            <person name="Li G."/>
            <person name="Shao Z."/>
        </authorList>
    </citation>
    <scope>NUCLEOTIDE SEQUENCE [LARGE SCALE GENOMIC DNA]</scope>
    <source>
        <strain evidence="9 10">22II-S10r2</strain>
    </source>
</reference>
<dbReference type="GO" id="GO:0005886">
    <property type="term" value="C:plasma membrane"/>
    <property type="evidence" value="ECO:0007669"/>
    <property type="project" value="UniProtKB-SubCell"/>
</dbReference>
<keyword evidence="10" id="KW-1185">Reference proteome</keyword>
<protein>
    <recommendedName>
        <fullName evidence="11">Glycosyltransferase RgtA/B/C/D-like domain-containing protein</fullName>
    </recommendedName>
</protein>
<feature type="transmembrane region" description="Helical" evidence="8">
    <location>
        <begin position="347"/>
        <end position="368"/>
    </location>
</feature>
<feature type="transmembrane region" description="Helical" evidence="8">
    <location>
        <begin position="314"/>
        <end position="335"/>
    </location>
</feature>
<dbReference type="PANTHER" id="PTHR33908">
    <property type="entry name" value="MANNOSYLTRANSFERASE YKCB-RELATED"/>
    <property type="match status" value="1"/>
</dbReference>
<feature type="transmembrane region" description="Helical" evidence="8">
    <location>
        <begin position="41"/>
        <end position="68"/>
    </location>
</feature>
<gene>
    <name evidence="9" type="ORF">ATO7_05225</name>
</gene>
<feature type="transmembrane region" description="Helical" evidence="8">
    <location>
        <begin position="277"/>
        <end position="302"/>
    </location>
</feature>
<feature type="transmembrane region" description="Helical" evidence="8">
    <location>
        <begin position="144"/>
        <end position="164"/>
    </location>
</feature>
<feature type="transmembrane region" description="Helical" evidence="8">
    <location>
        <begin position="104"/>
        <end position="124"/>
    </location>
</feature>
<comment type="caution">
    <text evidence="9">The sequence shown here is derived from an EMBL/GenBank/DDBJ whole genome shotgun (WGS) entry which is preliminary data.</text>
</comment>